<dbReference type="Gene3D" id="3.30.420.10">
    <property type="entry name" value="Ribonuclease H-like superfamily/Ribonuclease H"/>
    <property type="match status" value="1"/>
</dbReference>
<dbReference type="Proteomes" id="UP000190648">
    <property type="component" value="Unassembled WGS sequence"/>
</dbReference>
<keyword evidence="2" id="KW-1185">Reference proteome</keyword>
<name>A0A1V4JVP6_PATFA</name>
<gene>
    <name evidence="1" type="ORF">AV530_008864</name>
</gene>
<evidence type="ECO:0000313" key="2">
    <source>
        <dbReference type="Proteomes" id="UP000190648"/>
    </source>
</evidence>
<protein>
    <submittedName>
        <fullName evidence="1">Uncharacterized protein</fullName>
    </submittedName>
</protein>
<reference evidence="1 2" key="1">
    <citation type="submission" date="2016-02" db="EMBL/GenBank/DDBJ databases">
        <title>Band-tailed pigeon sequencing and assembly.</title>
        <authorList>
            <person name="Soares A.E."/>
            <person name="Novak B.J."/>
            <person name="Rice E.S."/>
            <person name="O'Connell B."/>
            <person name="Chang D."/>
            <person name="Weber S."/>
            <person name="Shapiro B."/>
        </authorList>
    </citation>
    <scope>NUCLEOTIDE SEQUENCE [LARGE SCALE GENOMIC DNA]</scope>
    <source>
        <strain evidence="1">BTP2013</strain>
        <tissue evidence="1">Blood</tissue>
    </source>
</reference>
<proteinExistence type="predicted"/>
<dbReference type="STRING" id="372326.A0A1V4JVP6"/>
<sequence>MGQKMTVLVSHTVSTVLEAKGGHWLSPQRFLKYYAIMVEQNDVEIIVTNVVNPVSFLSGNVGQPVHHDCLETIEAKYSNRPDLKDSPMENAENWFTDGSSYIPDSKRHADYAIAMK</sequence>
<dbReference type="EMBL" id="LSYS01005802">
    <property type="protein sequence ID" value="OPJ76286.1"/>
    <property type="molecule type" value="Genomic_DNA"/>
</dbReference>
<dbReference type="OrthoDB" id="9205544at2759"/>
<dbReference type="GO" id="GO:0003676">
    <property type="term" value="F:nucleic acid binding"/>
    <property type="evidence" value="ECO:0007669"/>
    <property type="project" value="InterPro"/>
</dbReference>
<comment type="caution">
    <text evidence="1">The sequence shown here is derived from an EMBL/GenBank/DDBJ whole genome shotgun (WGS) entry which is preliminary data.</text>
</comment>
<accession>A0A1V4JVP6</accession>
<organism evidence="1 2">
    <name type="scientific">Patagioenas fasciata monilis</name>
    <dbReference type="NCBI Taxonomy" id="372326"/>
    <lineage>
        <taxon>Eukaryota</taxon>
        <taxon>Metazoa</taxon>
        <taxon>Chordata</taxon>
        <taxon>Craniata</taxon>
        <taxon>Vertebrata</taxon>
        <taxon>Euteleostomi</taxon>
        <taxon>Archelosauria</taxon>
        <taxon>Archosauria</taxon>
        <taxon>Dinosauria</taxon>
        <taxon>Saurischia</taxon>
        <taxon>Theropoda</taxon>
        <taxon>Coelurosauria</taxon>
        <taxon>Aves</taxon>
        <taxon>Neognathae</taxon>
        <taxon>Neoaves</taxon>
        <taxon>Columbimorphae</taxon>
        <taxon>Columbiformes</taxon>
        <taxon>Columbidae</taxon>
        <taxon>Patagioenas</taxon>
    </lineage>
</organism>
<dbReference type="AlphaFoldDB" id="A0A1V4JVP6"/>
<dbReference type="InterPro" id="IPR036397">
    <property type="entry name" value="RNaseH_sf"/>
</dbReference>
<evidence type="ECO:0000313" key="1">
    <source>
        <dbReference type="EMBL" id="OPJ76286.1"/>
    </source>
</evidence>